<proteinExistence type="predicted"/>
<dbReference type="EMBL" id="JAENHP010000013">
    <property type="protein sequence ID" value="MBM2620173.1"/>
    <property type="molecule type" value="Genomic_DNA"/>
</dbReference>
<evidence type="ECO:0000256" key="2">
    <source>
        <dbReference type="SAM" id="MobiDB-lite"/>
    </source>
</evidence>
<feature type="region of interest" description="Disordered" evidence="2">
    <location>
        <begin position="37"/>
        <end position="57"/>
    </location>
</feature>
<feature type="coiled-coil region" evidence="1">
    <location>
        <begin position="239"/>
        <end position="287"/>
    </location>
</feature>
<organism evidence="3 4">
    <name type="scientific">Paractinoplanes ovalisporus</name>
    <dbReference type="NCBI Taxonomy" id="2810368"/>
    <lineage>
        <taxon>Bacteria</taxon>
        <taxon>Bacillati</taxon>
        <taxon>Actinomycetota</taxon>
        <taxon>Actinomycetes</taxon>
        <taxon>Micromonosporales</taxon>
        <taxon>Micromonosporaceae</taxon>
        <taxon>Paractinoplanes</taxon>
    </lineage>
</organism>
<reference evidence="3 4" key="1">
    <citation type="submission" date="2021-01" db="EMBL/GenBank/DDBJ databases">
        <title>Actinoplanes sp. nov. LDG1-06 isolated from lichen.</title>
        <authorList>
            <person name="Saeng-In P."/>
            <person name="Phongsopitanun W."/>
            <person name="Kanchanasin P."/>
            <person name="Yuki M."/>
            <person name="Kudo T."/>
            <person name="Ohkuma M."/>
            <person name="Tanasupawat S."/>
        </authorList>
    </citation>
    <scope>NUCLEOTIDE SEQUENCE [LARGE SCALE GENOMIC DNA]</scope>
    <source>
        <strain evidence="3 4">LDG1-06</strain>
    </source>
</reference>
<evidence type="ECO:0000256" key="1">
    <source>
        <dbReference type="SAM" id="Coils"/>
    </source>
</evidence>
<dbReference type="Proteomes" id="UP000632138">
    <property type="component" value="Unassembled WGS sequence"/>
</dbReference>
<accession>A0ABS2AK07</accession>
<evidence type="ECO:0000313" key="4">
    <source>
        <dbReference type="Proteomes" id="UP000632138"/>
    </source>
</evidence>
<keyword evidence="1" id="KW-0175">Coiled coil</keyword>
<name>A0ABS2AK07_9ACTN</name>
<gene>
    <name evidence="3" type="ORF">JIG36_32130</name>
</gene>
<evidence type="ECO:0000313" key="3">
    <source>
        <dbReference type="EMBL" id="MBM2620173.1"/>
    </source>
</evidence>
<feature type="region of interest" description="Disordered" evidence="2">
    <location>
        <begin position="293"/>
        <end position="337"/>
    </location>
</feature>
<feature type="compositionally biased region" description="Basic residues" evidence="2">
    <location>
        <begin position="303"/>
        <end position="312"/>
    </location>
</feature>
<feature type="compositionally biased region" description="Basic and acidic residues" evidence="2">
    <location>
        <begin position="293"/>
        <end position="302"/>
    </location>
</feature>
<comment type="caution">
    <text evidence="3">The sequence shown here is derived from an EMBL/GenBank/DDBJ whole genome shotgun (WGS) entry which is preliminary data.</text>
</comment>
<dbReference type="RefSeq" id="WP_203380153.1">
    <property type="nucleotide sequence ID" value="NZ_JAENHP010000013.1"/>
</dbReference>
<keyword evidence="4" id="KW-1185">Reference proteome</keyword>
<protein>
    <submittedName>
        <fullName evidence="3">Uncharacterized protein</fullName>
    </submittedName>
</protein>
<sequence>MSGEFILDRRFAERWQAAGLGGELVDILDGHSKRRAELREQEDADRTGARKSERDRVRSLVTGAPAKAKIATPGPGWDFRAAHREIDKAAMRAVRDLGDRLITEHLAPAYEALLDEAADLAPLVDGLRNDSDVVRRSTSDEAREAWLVLGELWTRRERLVELLWALVSDRAVPLIFRREGVNEERLLRFPSRGLPPVRFGTVPAYDSRAPKPSGARLMADLVIDEHGRHPGIFTAGEAAANADQDLAEAAEAREAALAEEQAAWRAARDAHRAKRDERLEVERATEQRLYEESYRDSVEHAALRAHRAGRTPRRAEAPPPLLDGLRSGYRGGSPDAA</sequence>